<dbReference type="InterPro" id="IPR036116">
    <property type="entry name" value="FN3_sf"/>
</dbReference>
<dbReference type="Gene3D" id="2.60.40.10">
    <property type="entry name" value="Immunoglobulins"/>
    <property type="match status" value="1"/>
</dbReference>
<dbReference type="Gene3D" id="3.20.20.80">
    <property type="entry name" value="Glycosidases"/>
    <property type="match status" value="1"/>
</dbReference>
<sequence>MRSVLVLAMVAAALVLLPEPAPAAPPVSSTAGADHAIRVRDGRLVEANGSDLVLRGVNHDFIWYPDKNGSFAAIKAVGANAVRVPLGMGHMYRKTKPEEVSTIVALCRQNRLICILDAHDTTGWGQDKKATTIAEAVRFWIGLKAQLAGQEDHIIINVANEPFGVGGDWPWVQQSSDAVRALRAAGFKHTLMVDAPGWGQDEAFLMRDNAAKVKAADPTGNTVFDVHMYGEFNSPGKVNSYLTAFDRNRLPIVIGEFSGEHEWGDPDEDAIMAYAEAHDVGYLGWSWSGNEKQFSYLDLVNDFDPASRTAWGRRFLSGPNGISTDTREATIYRNGTAAAPTAPRHAPARLEVADVTSHSVRLTWKRGGSGTTYQVVAVNGASETRVLTTSRADVTLTGLRGAKEYTFAVYARGLLGTRSARSAPVYAVTPPG</sequence>
<gene>
    <name evidence="9" type="ORF">GCM10010170_002700</name>
</gene>
<evidence type="ECO:0000256" key="2">
    <source>
        <dbReference type="ARBA" id="ARBA00012601"/>
    </source>
</evidence>
<evidence type="ECO:0000256" key="6">
    <source>
        <dbReference type="RuleBase" id="RU361153"/>
    </source>
</evidence>
<comment type="similarity">
    <text evidence="6">Belongs to the glycosyl hydrolase 5 (cellulase A) family.</text>
</comment>
<dbReference type="SMART" id="SM00060">
    <property type="entry name" value="FN3"/>
    <property type="match status" value="1"/>
</dbReference>
<dbReference type="CDD" id="cd00063">
    <property type="entry name" value="FN3"/>
    <property type="match status" value="1"/>
</dbReference>
<comment type="caution">
    <text evidence="9">The sequence shown here is derived from an EMBL/GenBank/DDBJ whole genome shotgun (WGS) entry which is preliminary data.</text>
</comment>
<evidence type="ECO:0000256" key="5">
    <source>
        <dbReference type="ARBA" id="ARBA00023326"/>
    </source>
</evidence>
<dbReference type="Pfam" id="PF00150">
    <property type="entry name" value="Cellulase"/>
    <property type="match status" value="1"/>
</dbReference>
<dbReference type="SUPFAM" id="SSF49265">
    <property type="entry name" value="Fibronectin type III"/>
    <property type="match status" value="1"/>
</dbReference>
<evidence type="ECO:0000256" key="4">
    <source>
        <dbReference type="ARBA" id="ARBA00023295"/>
    </source>
</evidence>
<keyword evidence="5" id="KW-0624">Polysaccharide degradation</keyword>
<dbReference type="PANTHER" id="PTHR34142:SF1">
    <property type="entry name" value="GLYCOSIDE HYDROLASE FAMILY 5 DOMAIN-CONTAINING PROTEIN"/>
    <property type="match status" value="1"/>
</dbReference>
<dbReference type="Proteomes" id="UP001501444">
    <property type="component" value="Unassembled WGS sequence"/>
</dbReference>
<dbReference type="PROSITE" id="PS50853">
    <property type="entry name" value="FN3"/>
    <property type="match status" value="1"/>
</dbReference>
<dbReference type="EC" id="3.2.1.4" evidence="2"/>
<dbReference type="PROSITE" id="PS00659">
    <property type="entry name" value="GLYCOSYL_HYDROL_F5"/>
    <property type="match status" value="1"/>
</dbReference>
<dbReference type="PANTHER" id="PTHR34142">
    <property type="entry name" value="ENDO-BETA-1,4-GLUCANASE A"/>
    <property type="match status" value="1"/>
</dbReference>
<keyword evidence="3 6" id="KW-0378">Hydrolase</keyword>
<dbReference type="Pfam" id="PF00041">
    <property type="entry name" value="fn3"/>
    <property type="match status" value="1"/>
</dbReference>
<dbReference type="InterPro" id="IPR013783">
    <property type="entry name" value="Ig-like_fold"/>
</dbReference>
<evidence type="ECO:0000256" key="7">
    <source>
        <dbReference type="SAM" id="SignalP"/>
    </source>
</evidence>
<feature type="chain" id="PRO_5045822850" description="cellulase" evidence="7">
    <location>
        <begin position="24"/>
        <end position="432"/>
    </location>
</feature>
<dbReference type="InterPro" id="IPR001547">
    <property type="entry name" value="Glyco_hydro_5"/>
</dbReference>
<evidence type="ECO:0000313" key="9">
    <source>
        <dbReference type="EMBL" id="GAA2327212.1"/>
    </source>
</evidence>
<comment type="catalytic activity">
    <reaction evidence="1">
        <text>Endohydrolysis of (1-&gt;4)-beta-D-glucosidic linkages in cellulose, lichenin and cereal beta-D-glucans.</text>
        <dbReference type="EC" id="3.2.1.4"/>
    </reaction>
</comment>
<dbReference type="SUPFAM" id="SSF51445">
    <property type="entry name" value="(Trans)glycosidases"/>
    <property type="match status" value="1"/>
</dbReference>
<evidence type="ECO:0000256" key="1">
    <source>
        <dbReference type="ARBA" id="ARBA00000966"/>
    </source>
</evidence>
<protein>
    <recommendedName>
        <fullName evidence="2">cellulase</fullName>
        <ecNumber evidence="2">3.2.1.4</ecNumber>
    </recommendedName>
</protein>
<dbReference type="EMBL" id="BAAARV010000004">
    <property type="protein sequence ID" value="GAA2327212.1"/>
    <property type="molecule type" value="Genomic_DNA"/>
</dbReference>
<keyword evidence="5" id="KW-0119">Carbohydrate metabolism</keyword>
<accession>A0ABN3FCB9</accession>
<evidence type="ECO:0000259" key="8">
    <source>
        <dbReference type="PROSITE" id="PS50853"/>
    </source>
</evidence>
<evidence type="ECO:0000313" key="10">
    <source>
        <dbReference type="Proteomes" id="UP001501444"/>
    </source>
</evidence>
<dbReference type="RefSeq" id="WP_344610311.1">
    <property type="nucleotide sequence ID" value="NZ_BAAARV010000004.1"/>
</dbReference>
<keyword evidence="7" id="KW-0732">Signal</keyword>
<evidence type="ECO:0000256" key="3">
    <source>
        <dbReference type="ARBA" id="ARBA00022801"/>
    </source>
</evidence>
<name>A0ABN3FCB9_9ACTN</name>
<keyword evidence="10" id="KW-1185">Reference proteome</keyword>
<organism evidence="9 10">
    <name type="scientific">Dactylosporangium salmoneum</name>
    <dbReference type="NCBI Taxonomy" id="53361"/>
    <lineage>
        <taxon>Bacteria</taxon>
        <taxon>Bacillati</taxon>
        <taxon>Actinomycetota</taxon>
        <taxon>Actinomycetes</taxon>
        <taxon>Micromonosporales</taxon>
        <taxon>Micromonosporaceae</taxon>
        <taxon>Dactylosporangium</taxon>
    </lineage>
</organism>
<dbReference type="InterPro" id="IPR018087">
    <property type="entry name" value="Glyco_hydro_5_CS"/>
</dbReference>
<reference evidence="9 10" key="1">
    <citation type="journal article" date="2019" name="Int. J. Syst. Evol. Microbiol.">
        <title>The Global Catalogue of Microorganisms (GCM) 10K type strain sequencing project: providing services to taxonomists for standard genome sequencing and annotation.</title>
        <authorList>
            <consortium name="The Broad Institute Genomics Platform"/>
            <consortium name="The Broad Institute Genome Sequencing Center for Infectious Disease"/>
            <person name="Wu L."/>
            <person name="Ma J."/>
        </authorList>
    </citation>
    <scope>NUCLEOTIDE SEQUENCE [LARGE SCALE GENOMIC DNA]</scope>
    <source>
        <strain evidence="9 10">JCM 3272</strain>
    </source>
</reference>
<feature type="domain" description="Fibronectin type-III" evidence="8">
    <location>
        <begin position="346"/>
        <end position="432"/>
    </location>
</feature>
<dbReference type="InterPro" id="IPR017853">
    <property type="entry name" value="GH"/>
</dbReference>
<dbReference type="InterPro" id="IPR003961">
    <property type="entry name" value="FN3_dom"/>
</dbReference>
<keyword evidence="4 6" id="KW-0326">Glycosidase</keyword>
<feature type="signal peptide" evidence="7">
    <location>
        <begin position="1"/>
        <end position="23"/>
    </location>
</feature>
<proteinExistence type="inferred from homology"/>